<dbReference type="EC" id="3.2.1.-" evidence="6"/>
<dbReference type="SUPFAM" id="SSF48435">
    <property type="entry name" value="Bacterial muramidases"/>
    <property type="match status" value="1"/>
</dbReference>
<dbReference type="PANTHER" id="PTHR37423">
    <property type="entry name" value="SOLUBLE LYTIC MUREIN TRANSGLYCOSYLASE-RELATED"/>
    <property type="match status" value="1"/>
</dbReference>
<feature type="signal peptide" evidence="4">
    <location>
        <begin position="1"/>
        <end position="40"/>
    </location>
</feature>
<keyword evidence="6" id="KW-0326">Glycosidase</keyword>
<dbReference type="Gene3D" id="1.10.530.10">
    <property type="match status" value="1"/>
</dbReference>
<dbReference type="GO" id="GO:0008933">
    <property type="term" value="F:peptidoglycan lytic transglycosylase activity"/>
    <property type="evidence" value="ECO:0007669"/>
    <property type="project" value="InterPro"/>
</dbReference>
<evidence type="ECO:0000256" key="4">
    <source>
        <dbReference type="SAM" id="SignalP"/>
    </source>
</evidence>
<dbReference type="InterPro" id="IPR023346">
    <property type="entry name" value="Lysozyme-like_dom_sf"/>
</dbReference>
<name>A0A6J4SQ33_9SPHN</name>
<accession>A0A6J4SQ33</accession>
<reference evidence="6" key="1">
    <citation type="submission" date="2020-02" db="EMBL/GenBank/DDBJ databases">
        <authorList>
            <person name="Meier V. D."/>
        </authorList>
    </citation>
    <scope>NUCLEOTIDE SEQUENCE</scope>
    <source>
        <strain evidence="6">AVDCRST_MAG44</strain>
    </source>
</reference>
<dbReference type="Gene3D" id="1.25.20.10">
    <property type="entry name" value="Bacterial muramidases"/>
    <property type="match status" value="1"/>
</dbReference>
<evidence type="ECO:0000313" key="6">
    <source>
        <dbReference type="EMBL" id="CAA9501535.1"/>
    </source>
</evidence>
<dbReference type="InterPro" id="IPR008939">
    <property type="entry name" value="Lytic_TGlycosylase_superhlx_U"/>
</dbReference>
<dbReference type="GO" id="GO:0004553">
    <property type="term" value="F:hydrolase activity, hydrolyzing O-glycosyl compounds"/>
    <property type="evidence" value="ECO:0007669"/>
    <property type="project" value="InterPro"/>
</dbReference>
<dbReference type="GO" id="GO:0000270">
    <property type="term" value="P:peptidoglycan metabolic process"/>
    <property type="evidence" value="ECO:0007669"/>
    <property type="project" value="InterPro"/>
</dbReference>
<organism evidence="6">
    <name type="scientific">uncultured Sphingomonas sp</name>
    <dbReference type="NCBI Taxonomy" id="158754"/>
    <lineage>
        <taxon>Bacteria</taxon>
        <taxon>Pseudomonadati</taxon>
        <taxon>Pseudomonadota</taxon>
        <taxon>Alphaproteobacteria</taxon>
        <taxon>Sphingomonadales</taxon>
        <taxon>Sphingomonadaceae</taxon>
        <taxon>Sphingomonas</taxon>
        <taxon>environmental samples</taxon>
    </lineage>
</organism>
<keyword evidence="6" id="KW-0378">Hydrolase</keyword>
<dbReference type="PROSITE" id="PS00922">
    <property type="entry name" value="TRANSGLYCOSYLASE"/>
    <property type="match status" value="1"/>
</dbReference>
<dbReference type="SUPFAM" id="SSF53955">
    <property type="entry name" value="Lysozyme-like"/>
    <property type="match status" value="1"/>
</dbReference>
<dbReference type="PANTHER" id="PTHR37423:SF2">
    <property type="entry name" value="MEMBRANE-BOUND LYTIC MUREIN TRANSGLYCOSYLASE C"/>
    <property type="match status" value="1"/>
</dbReference>
<sequence length="669" mass="73402">MNVWAALRSGADKERKAKMSSMWRSVVLLPLLAMASSATAQYAPAYAPAPVYAPVNVGAALNDWRRLKQSRGYTFADYARFLIANPDWPNESAMRRSAERAMRPGEAPAMVIAFFAVDKPTTGTGYARLADSFAATGRMPEALMAARSAWISPDLSASDEQAIWSRYGASFTFLDHDARVDALLFAKRQDDAARFLAMTSAHRRAAFAARVAMQSKAPHADALYGAVIGTVTSDAGLMMDRARYLRDTGQEQLARTLMGRSHSFTYRPADPDRFYEMQLLLAQGAQQDRQWQSAYNIARQLDDVIPAGIAVSAQSVDIRDKYTSLAWLGGTVALDRLNNPKDALAMFSRYARAGKSLQVQTKGDYWAGRAALAAGQAVPANTYFQSAGNYPELFYGQLALERLGRSVNPPTQATAYAPTPAQRGAFNARSLVQAVRITGQQGRADEQALFVRALAESLDNDADRALAVELAQQVRRPDLPVWIARVARTKGSMFYVRPGYPTLPGTVPANIWSLAHGIARQESSFDPYARSHVGARGMMQLMPGTAREQAGKMGVGYDPTRLYTDPSYNVMLGSAYFQRMLNMWDGNVPLAVASYNAGAGNVRKWVNAYGDPRGNVDVLKWIEAIPFSETKAYVQRVVENSVVYDSVRPATTQQTAFHVSRYLGKSRPG</sequence>
<evidence type="ECO:0000256" key="1">
    <source>
        <dbReference type="ARBA" id="ARBA00007734"/>
    </source>
</evidence>
<evidence type="ECO:0000259" key="5">
    <source>
        <dbReference type="Pfam" id="PF01464"/>
    </source>
</evidence>
<protein>
    <submittedName>
        <fullName evidence="6">GH23</fullName>
        <ecNumber evidence="6">3.2.1.-</ecNumber>
    </submittedName>
</protein>
<comment type="similarity">
    <text evidence="2">Belongs to the virb1 family.</text>
</comment>
<dbReference type="AlphaFoldDB" id="A0A6J4SQ33"/>
<feature type="domain" description="Transglycosylase SLT" evidence="5">
    <location>
        <begin position="512"/>
        <end position="612"/>
    </location>
</feature>
<evidence type="ECO:0000256" key="3">
    <source>
        <dbReference type="ARBA" id="ARBA00022729"/>
    </source>
</evidence>
<dbReference type="InterPro" id="IPR000189">
    <property type="entry name" value="Transglyc_AS"/>
</dbReference>
<keyword evidence="3 4" id="KW-0732">Signal</keyword>
<dbReference type="GO" id="GO:0016020">
    <property type="term" value="C:membrane"/>
    <property type="evidence" value="ECO:0007669"/>
    <property type="project" value="InterPro"/>
</dbReference>
<feature type="chain" id="PRO_5026658657" evidence="4">
    <location>
        <begin position="41"/>
        <end position="669"/>
    </location>
</feature>
<evidence type="ECO:0000256" key="2">
    <source>
        <dbReference type="ARBA" id="ARBA00009387"/>
    </source>
</evidence>
<dbReference type="EMBL" id="CADCVY010000060">
    <property type="protein sequence ID" value="CAA9501535.1"/>
    <property type="molecule type" value="Genomic_DNA"/>
</dbReference>
<dbReference type="CDD" id="cd13401">
    <property type="entry name" value="Slt70-like"/>
    <property type="match status" value="1"/>
</dbReference>
<dbReference type="InterPro" id="IPR008258">
    <property type="entry name" value="Transglycosylase_SLT_dom_1"/>
</dbReference>
<dbReference type="GO" id="GO:0042597">
    <property type="term" value="C:periplasmic space"/>
    <property type="evidence" value="ECO:0007669"/>
    <property type="project" value="InterPro"/>
</dbReference>
<comment type="similarity">
    <text evidence="1">Belongs to the transglycosylase Slt family.</text>
</comment>
<gene>
    <name evidence="6" type="ORF">AVDCRST_MAG44-810</name>
</gene>
<proteinExistence type="inferred from homology"/>
<dbReference type="Pfam" id="PF01464">
    <property type="entry name" value="SLT"/>
    <property type="match status" value="1"/>
</dbReference>